<feature type="transmembrane region" description="Helical" evidence="1">
    <location>
        <begin position="346"/>
        <end position="365"/>
    </location>
</feature>
<keyword evidence="1" id="KW-1133">Transmembrane helix</keyword>
<keyword evidence="1" id="KW-0472">Membrane</keyword>
<gene>
    <name evidence="3" type="ORF">DDY73_11105</name>
</gene>
<feature type="transmembrane region" description="Helical" evidence="1">
    <location>
        <begin position="22"/>
        <end position="41"/>
    </location>
</feature>
<evidence type="ECO:0000256" key="1">
    <source>
        <dbReference type="SAM" id="Phobius"/>
    </source>
</evidence>
<dbReference type="PANTHER" id="PTHR23028:SF134">
    <property type="entry name" value="PUTATIVE (AFU_ORTHOLOGUE AFUA_4G08520)-RELATED"/>
    <property type="match status" value="1"/>
</dbReference>
<feature type="transmembrane region" description="Helical" evidence="1">
    <location>
        <begin position="218"/>
        <end position="237"/>
    </location>
</feature>
<evidence type="ECO:0000313" key="3">
    <source>
        <dbReference type="EMBL" id="HBJ09538.1"/>
    </source>
</evidence>
<dbReference type="InterPro" id="IPR050879">
    <property type="entry name" value="Acyltransferase_3"/>
</dbReference>
<dbReference type="Pfam" id="PF01757">
    <property type="entry name" value="Acyl_transf_3"/>
    <property type="match status" value="1"/>
</dbReference>
<reference evidence="3 4" key="1">
    <citation type="journal article" date="2018" name="Nat. Biotechnol.">
        <title>A standardized bacterial taxonomy based on genome phylogeny substantially revises the tree of life.</title>
        <authorList>
            <person name="Parks D.H."/>
            <person name="Chuvochina M."/>
            <person name="Waite D.W."/>
            <person name="Rinke C."/>
            <person name="Skarshewski A."/>
            <person name="Chaumeil P.A."/>
            <person name="Hugenholtz P."/>
        </authorList>
    </citation>
    <scope>NUCLEOTIDE SEQUENCE [LARGE SCALE GENOMIC DNA]</scope>
    <source>
        <strain evidence="3">UBA11482</strain>
    </source>
</reference>
<proteinExistence type="predicted"/>
<dbReference type="PANTHER" id="PTHR23028">
    <property type="entry name" value="ACETYLTRANSFERASE"/>
    <property type="match status" value="1"/>
</dbReference>
<keyword evidence="3" id="KW-0012">Acyltransferase</keyword>
<accession>A0A316QZ14</accession>
<dbReference type="AlphaFoldDB" id="A0A316QZ14"/>
<feature type="transmembrane region" description="Helical" evidence="1">
    <location>
        <begin position="273"/>
        <end position="295"/>
    </location>
</feature>
<dbReference type="GeneID" id="92928896"/>
<dbReference type="InterPro" id="IPR002656">
    <property type="entry name" value="Acyl_transf_3_dom"/>
</dbReference>
<feature type="transmembrane region" description="Helical" evidence="1">
    <location>
        <begin position="249"/>
        <end position="267"/>
    </location>
</feature>
<organism evidence="3 4">
    <name type="scientific">Coprobacter fastidiosus</name>
    <dbReference type="NCBI Taxonomy" id="1099853"/>
    <lineage>
        <taxon>Bacteria</taxon>
        <taxon>Pseudomonadati</taxon>
        <taxon>Bacteroidota</taxon>
        <taxon>Bacteroidia</taxon>
        <taxon>Bacteroidales</taxon>
        <taxon>Barnesiellaceae</taxon>
        <taxon>Coprobacter</taxon>
    </lineage>
</organism>
<dbReference type="RefSeq" id="WP_022389883.1">
    <property type="nucleotide sequence ID" value="NZ_AP028032.1"/>
</dbReference>
<name>A0A316QZ14_9BACT</name>
<keyword evidence="1" id="KW-0812">Transmembrane</keyword>
<comment type="caution">
    <text evidence="3">The sequence shown here is derived from an EMBL/GenBank/DDBJ whole genome shotgun (WGS) entry which is preliminary data.</text>
</comment>
<sequence>MQKTLSSSAFSDSKPHYELLDGLRGVAALLVIWYHVFEAFATSPIDQKFNHGYLAVDFFFILSGFVIGYAYDDRWKMTMTVKDFVKRRLIRLHPMVVMGAILGACTFYIQGSEKWDGSQVSLSVLMLAMLLNLFLIPAIPGSKVEVRGNGEMYPLNGPSWSLFFEYIGNILYALFIRRLSTKSLALLVSLSGIGLAAFAISGLSGYGHLGVGWTLLDYNLIGGFLRLMFSFSAGLLMSRVFKPVKIRGAFWICSLVIAVLLSVPYVGNKEFSWINGIYDSVCAILLFPLLVYWGASGKTTDKWTLKICKFFGDISYPVYIVHYPFMYLFYAWVWNNDLTFGQVWPVVLLLFFGNILLAYLCLKLYDEPIRRWLSKRFLSKK</sequence>
<feature type="transmembrane region" description="Helical" evidence="1">
    <location>
        <begin position="159"/>
        <end position="177"/>
    </location>
</feature>
<protein>
    <submittedName>
        <fullName evidence="3">Acyltransferase</fullName>
    </submittedName>
</protein>
<evidence type="ECO:0000313" key="4">
    <source>
        <dbReference type="Proteomes" id="UP000262954"/>
    </source>
</evidence>
<feature type="transmembrane region" description="Helical" evidence="1">
    <location>
        <begin position="184"/>
        <end position="206"/>
    </location>
</feature>
<feature type="transmembrane region" description="Helical" evidence="1">
    <location>
        <begin position="53"/>
        <end position="71"/>
    </location>
</feature>
<feature type="transmembrane region" description="Helical" evidence="1">
    <location>
        <begin position="121"/>
        <end position="139"/>
    </location>
</feature>
<keyword evidence="3" id="KW-0808">Transferase</keyword>
<feature type="domain" description="Acyltransferase 3" evidence="2">
    <location>
        <begin position="20"/>
        <end position="361"/>
    </location>
</feature>
<feature type="transmembrane region" description="Helical" evidence="1">
    <location>
        <begin position="91"/>
        <end position="109"/>
    </location>
</feature>
<dbReference type="Proteomes" id="UP000262954">
    <property type="component" value="Unassembled WGS sequence"/>
</dbReference>
<feature type="transmembrane region" description="Helical" evidence="1">
    <location>
        <begin position="316"/>
        <end position="334"/>
    </location>
</feature>
<evidence type="ECO:0000259" key="2">
    <source>
        <dbReference type="Pfam" id="PF01757"/>
    </source>
</evidence>
<dbReference type="GO" id="GO:0016747">
    <property type="term" value="F:acyltransferase activity, transferring groups other than amino-acyl groups"/>
    <property type="evidence" value="ECO:0007669"/>
    <property type="project" value="InterPro"/>
</dbReference>
<dbReference type="EMBL" id="DNWC01000143">
    <property type="protein sequence ID" value="HBJ09538.1"/>
    <property type="molecule type" value="Genomic_DNA"/>
</dbReference>